<dbReference type="SUPFAM" id="SSF51735">
    <property type="entry name" value="NAD(P)-binding Rossmann-fold domains"/>
    <property type="match status" value="1"/>
</dbReference>
<dbReference type="Proteomes" id="UP000264980">
    <property type="component" value="Chromosome"/>
</dbReference>
<reference evidence="1 2" key="1">
    <citation type="submission" date="2016-01" db="EMBL/GenBank/DDBJ databases">
        <authorList>
            <person name="Oliw E.H."/>
        </authorList>
    </citation>
    <scope>NUCLEOTIDE SEQUENCE [LARGE SCALE GENOMIC DNA]</scope>
    <source>
        <strain evidence="1 2">MDcuke</strain>
    </source>
</reference>
<dbReference type="Gene3D" id="3.40.50.720">
    <property type="entry name" value="NAD(P)-binding Rossmann-like Domain"/>
    <property type="match status" value="1"/>
</dbReference>
<gene>
    <name evidence="1" type="ORF">AV903_24340</name>
</gene>
<evidence type="ECO:0000313" key="2">
    <source>
        <dbReference type="Proteomes" id="UP000264980"/>
    </source>
</evidence>
<dbReference type="AlphaFoldDB" id="A0A345CYA4"/>
<proteinExistence type="predicted"/>
<evidence type="ECO:0000313" key="1">
    <source>
        <dbReference type="EMBL" id="AXF78421.1"/>
    </source>
</evidence>
<dbReference type="EMBL" id="CP013970">
    <property type="protein sequence ID" value="AXF78421.1"/>
    <property type="molecule type" value="Genomic_DNA"/>
</dbReference>
<organism evidence="1 2">
    <name type="scientific">Erwinia tracheiphila</name>
    <dbReference type="NCBI Taxonomy" id="65700"/>
    <lineage>
        <taxon>Bacteria</taxon>
        <taxon>Pseudomonadati</taxon>
        <taxon>Pseudomonadota</taxon>
        <taxon>Gammaproteobacteria</taxon>
        <taxon>Enterobacterales</taxon>
        <taxon>Erwiniaceae</taxon>
        <taxon>Erwinia</taxon>
    </lineage>
</organism>
<dbReference type="RefSeq" id="WP_233481391.1">
    <property type="nucleotide sequence ID" value="NZ_CP013970.1"/>
</dbReference>
<accession>A0A345CYA4</accession>
<protein>
    <submittedName>
        <fullName evidence="1">Uncharacterized protein</fullName>
    </submittedName>
</protein>
<dbReference type="InterPro" id="IPR036291">
    <property type="entry name" value="NAD(P)-bd_dom_sf"/>
</dbReference>
<sequence length="108" mass="11498">MSAGAEVLIAGAGGTMGRYLVQLAVARGQRVTVMCSERHWARLTALGAEYCLATGKTVDRALLQHYFALIYCVGTDHALALKQRTGFLGFACSLCALAGVLSGQRMIF</sequence>
<name>A0A345CYA4_9GAMM</name>